<dbReference type="EMBL" id="LSRX01002220">
    <property type="protein sequence ID" value="OLP75894.1"/>
    <property type="molecule type" value="Genomic_DNA"/>
</dbReference>
<dbReference type="OrthoDB" id="10326409at2759"/>
<dbReference type="Proteomes" id="UP000186817">
    <property type="component" value="Unassembled WGS sequence"/>
</dbReference>
<protein>
    <submittedName>
        <fullName evidence="1">Uncharacterized protein</fullName>
    </submittedName>
</protein>
<organism evidence="1 2">
    <name type="scientific">Symbiodinium microadriaticum</name>
    <name type="common">Dinoflagellate</name>
    <name type="synonym">Zooxanthella microadriatica</name>
    <dbReference type="NCBI Taxonomy" id="2951"/>
    <lineage>
        <taxon>Eukaryota</taxon>
        <taxon>Sar</taxon>
        <taxon>Alveolata</taxon>
        <taxon>Dinophyceae</taxon>
        <taxon>Suessiales</taxon>
        <taxon>Symbiodiniaceae</taxon>
        <taxon>Symbiodinium</taxon>
    </lineage>
</organism>
<evidence type="ECO:0000313" key="2">
    <source>
        <dbReference type="Proteomes" id="UP000186817"/>
    </source>
</evidence>
<gene>
    <name evidence="1" type="ORF">AK812_SmicGene44242</name>
</gene>
<accession>A0A1Q9BYZ1</accession>
<evidence type="ECO:0000313" key="1">
    <source>
        <dbReference type="EMBL" id="OLP75894.1"/>
    </source>
</evidence>
<reference evidence="1 2" key="1">
    <citation type="submission" date="2016-02" db="EMBL/GenBank/DDBJ databases">
        <title>Genome analysis of coral dinoflagellate symbionts highlights evolutionary adaptations to a symbiotic lifestyle.</title>
        <authorList>
            <person name="Aranda M."/>
            <person name="Li Y."/>
            <person name="Liew Y.J."/>
            <person name="Baumgarten S."/>
            <person name="Simakov O."/>
            <person name="Wilson M."/>
            <person name="Piel J."/>
            <person name="Ashoor H."/>
            <person name="Bougouffa S."/>
            <person name="Bajic V.B."/>
            <person name="Ryu T."/>
            <person name="Ravasi T."/>
            <person name="Bayer T."/>
            <person name="Micklem G."/>
            <person name="Kim H."/>
            <person name="Bhak J."/>
            <person name="Lajeunesse T.C."/>
            <person name="Voolstra C.R."/>
        </authorList>
    </citation>
    <scope>NUCLEOTIDE SEQUENCE [LARGE SCALE GENOMIC DNA]</scope>
    <source>
        <strain evidence="1 2">CCMP2467</strain>
    </source>
</reference>
<comment type="caution">
    <text evidence="1">The sequence shown here is derived from an EMBL/GenBank/DDBJ whole genome shotgun (WGS) entry which is preliminary data.</text>
</comment>
<sequence>MSFFGLTNIETSGTRFRERTTQFANEKRRLQLLIDGNYINYRGGDRKLRLQFLGVRLAPSPNPQCVRAGEPAFSHRIVDMETQYQELRCSQDTQNLRQEHLEQTANWVKPWAIRASSGHTRCRATIMELDPSKFALSAPLTLPGQIQGAYHATEHYNLNTIMNEGIKTGRDMIGQCRTSGRLHSYWGVFPAWDPRNKVTRNRSTTDQRTPLVTLYIPIIDLVRAGGRVTESGAIMCDRTLPFYLVKEMWLCIPGNDQSGGFRQVEKILDYELEDKICTDYDRPLTQTAKEMYSYRNLERLLELLCEMPSGPHDGMKAEIVSRRSEYYGADWSETDWNVYDEQFTDAVNFLIISFATSQGSKNKQGPKPLRICPWCLSNTPSCLSRCALCFRYWYLMEDMNESKAAPMPQWRFLEMRSLVPGKKRMLFLWKLTTNQWKRNHSQKSMTMATPTWATMMHTPSLNLKWNSTSMKKEKWDQDRRKKSSHGNRYFYLMWISTWTSTLHTSNKGSWKHSRKGNDMTLLATGDIYPKSTLTLVYLEMSMMKKFLSLEEIEGKTMTLWEITSSVDSEPTRLSPNFFVVQSNSVTIDSKSRSTTTCVKAKTSRHQWCIPVAKFIARLIKARQRGELALALAFAFDQWWDGYQGDRHWDRDRRYG</sequence>
<keyword evidence="2" id="KW-1185">Reference proteome</keyword>
<name>A0A1Q9BYZ1_SYMMI</name>
<proteinExistence type="predicted"/>
<dbReference type="AlphaFoldDB" id="A0A1Q9BYZ1"/>